<dbReference type="GeneID" id="30071824"/>
<dbReference type="AlphaFoldDB" id="W7LTE0"/>
<dbReference type="EMBL" id="CM000583">
    <property type="protein sequence ID" value="EWG38749.1"/>
    <property type="molecule type" value="Genomic_DNA"/>
</dbReference>
<dbReference type="KEGG" id="fvr:FVEG_14948"/>
<evidence type="ECO:0000313" key="2">
    <source>
        <dbReference type="Proteomes" id="UP000009096"/>
    </source>
</evidence>
<sequence>MVAYANIVAFRSLDIVRIEFELTSSANLKQLLVHRIKPSGVHREYGVPQLIMCDTAVRGYISVHLTDHRSVVGPGSNVFEPPCRSFKQVSECILYVTGRLAWSYMFSSCPNGLPSKRLQIFLFSSIKDHIDSKDGRGGTSIT</sequence>
<gene>
    <name evidence="1" type="ORF">FVEG_14948</name>
</gene>
<dbReference type="RefSeq" id="XP_018744940.1">
    <property type="nucleotide sequence ID" value="XM_018903986.1"/>
</dbReference>
<protein>
    <submittedName>
        <fullName evidence="1">Uncharacterized protein</fullName>
    </submittedName>
</protein>
<dbReference type="EMBL" id="DS022243">
    <property type="protein sequence ID" value="EWG38749.1"/>
    <property type="molecule type" value="Genomic_DNA"/>
</dbReference>
<name>W7LTE0_GIBM7</name>
<evidence type="ECO:0000313" key="1">
    <source>
        <dbReference type="EMBL" id="EWG38749.1"/>
    </source>
</evidence>
<keyword evidence="2" id="KW-1185">Reference proteome</keyword>
<dbReference type="VEuPathDB" id="FungiDB:FVEG_14948"/>
<dbReference type="Proteomes" id="UP000009096">
    <property type="component" value="Chromosome 6"/>
</dbReference>
<organism evidence="1 2">
    <name type="scientific">Gibberella moniliformis (strain M3125 / FGSC 7600)</name>
    <name type="common">Maize ear and stalk rot fungus</name>
    <name type="synonym">Fusarium verticillioides</name>
    <dbReference type="NCBI Taxonomy" id="334819"/>
    <lineage>
        <taxon>Eukaryota</taxon>
        <taxon>Fungi</taxon>
        <taxon>Dikarya</taxon>
        <taxon>Ascomycota</taxon>
        <taxon>Pezizomycotina</taxon>
        <taxon>Sordariomycetes</taxon>
        <taxon>Hypocreomycetidae</taxon>
        <taxon>Hypocreales</taxon>
        <taxon>Nectriaceae</taxon>
        <taxon>Fusarium</taxon>
        <taxon>Fusarium fujikuroi species complex</taxon>
    </lineage>
</organism>
<proteinExistence type="predicted"/>
<reference evidence="1 2" key="1">
    <citation type="journal article" date="2010" name="Nature">
        <title>Comparative genomics reveals mobile pathogenicity chromosomes in Fusarium.</title>
        <authorList>
            <person name="Ma L.J."/>
            <person name="van der Does H.C."/>
            <person name="Borkovich K.A."/>
            <person name="Coleman J.J."/>
            <person name="Daboussi M.J."/>
            <person name="Di Pietro A."/>
            <person name="Dufresne M."/>
            <person name="Freitag M."/>
            <person name="Grabherr M."/>
            <person name="Henrissat B."/>
            <person name="Houterman P.M."/>
            <person name="Kang S."/>
            <person name="Shim W.B."/>
            <person name="Woloshuk C."/>
            <person name="Xie X."/>
            <person name="Xu J.R."/>
            <person name="Antoniw J."/>
            <person name="Baker S.E."/>
            <person name="Bluhm B.H."/>
            <person name="Breakspear A."/>
            <person name="Brown D.W."/>
            <person name="Butchko R.A."/>
            <person name="Chapman S."/>
            <person name="Coulson R."/>
            <person name="Coutinho P.M."/>
            <person name="Danchin E.G."/>
            <person name="Diener A."/>
            <person name="Gale L.R."/>
            <person name="Gardiner D.M."/>
            <person name="Goff S."/>
            <person name="Hammond-Kosack K.E."/>
            <person name="Hilburn K."/>
            <person name="Hua-Van A."/>
            <person name="Jonkers W."/>
            <person name="Kazan K."/>
            <person name="Kodira C.D."/>
            <person name="Koehrsen M."/>
            <person name="Kumar L."/>
            <person name="Lee Y.H."/>
            <person name="Li L."/>
            <person name="Manners J.M."/>
            <person name="Miranda-Saavedra D."/>
            <person name="Mukherjee M."/>
            <person name="Park G."/>
            <person name="Park J."/>
            <person name="Park S.Y."/>
            <person name="Proctor R.H."/>
            <person name="Regev A."/>
            <person name="Ruiz-Roldan M.C."/>
            <person name="Sain D."/>
            <person name="Sakthikumar S."/>
            <person name="Sykes S."/>
            <person name="Schwartz D.C."/>
            <person name="Turgeon B.G."/>
            <person name="Wapinski I."/>
            <person name="Yoder O."/>
            <person name="Young S."/>
            <person name="Zeng Q."/>
            <person name="Zhou S."/>
            <person name="Galagan J."/>
            <person name="Cuomo C.A."/>
            <person name="Kistler H.C."/>
            <person name="Rep M."/>
        </authorList>
    </citation>
    <scope>NUCLEOTIDE SEQUENCE [LARGE SCALE GENOMIC DNA]</scope>
    <source>
        <strain evidence="2">M3125 / FGSC 7600</strain>
    </source>
</reference>
<accession>W7LTE0</accession>